<accession>G7DX17</accession>
<feature type="transmembrane region" description="Helical" evidence="7">
    <location>
        <begin position="518"/>
        <end position="537"/>
    </location>
</feature>
<dbReference type="OrthoDB" id="2018619at2759"/>
<evidence type="ECO:0000256" key="5">
    <source>
        <dbReference type="ARBA" id="ARBA00023136"/>
    </source>
</evidence>
<dbReference type="PANTHER" id="PTHR30618:SF15">
    <property type="entry name" value="NICOTINAMIDE RIBOSIDE TRANSPORTER 1-RELATED"/>
    <property type="match status" value="1"/>
</dbReference>
<dbReference type="GO" id="GO:0015205">
    <property type="term" value="F:nucleobase transmembrane transporter activity"/>
    <property type="evidence" value="ECO:0007669"/>
    <property type="project" value="TreeGrafter"/>
</dbReference>
<dbReference type="AlphaFoldDB" id="G7DX17"/>
<keyword evidence="5 7" id="KW-0472">Membrane</keyword>
<feature type="compositionally biased region" description="Basic and acidic residues" evidence="6">
    <location>
        <begin position="565"/>
        <end position="575"/>
    </location>
</feature>
<feature type="region of interest" description="Disordered" evidence="6">
    <location>
        <begin position="565"/>
        <end position="603"/>
    </location>
</feature>
<dbReference type="FunCoup" id="G7DX17">
    <property type="interactions" value="286"/>
</dbReference>
<dbReference type="InterPro" id="IPR045225">
    <property type="entry name" value="Uracil/uridine/allantoin_perm"/>
</dbReference>
<feature type="transmembrane region" description="Helical" evidence="7">
    <location>
        <begin position="76"/>
        <end position="98"/>
    </location>
</feature>
<feature type="transmembrane region" description="Helical" evidence="7">
    <location>
        <begin position="475"/>
        <end position="498"/>
    </location>
</feature>
<dbReference type="RefSeq" id="XP_014566400.1">
    <property type="nucleotide sequence ID" value="XM_014710914.1"/>
</dbReference>
<feature type="transmembrane region" description="Helical" evidence="7">
    <location>
        <begin position="170"/>
        <end position="187"/>
    </location>
</feature>
<evidence type="ECO:0000256" key="7">
    <source>
        <dbReference type="SAM" id="Phobius"/>
    </source>
</evidence>
<feature type="compositionally biased region" description="Polar residues" evidence="6">
    <location>
        <begin position="576"/>
        <end position="591"/>
    </location>
</feature>
<keyword evidence="3 7" id="KW-0812">Transmembrane</keyword>
<sequence>MAEGNHMFDEVADSHGKYDSSFSSRTADPQTLRHRLTDAIIVKSSPDAYYRTSLLVGPDIAPLPLSRRTWGPWTFVAYWLSTAINLGQWGAASALFSLGLNVWQAIICVVLGNLILALALVLAGLPGAEWHIPFAVIARGSWGTLGAYFPLIIRIILAIIFFGENLVFGGYMLRICIGAIWPSFYTLRNTLPDNAGITTSQLIAVIVFFVLSLPAILIRPERYKIPFAVATIGVTLSSFSLLIWALAKQGGGGPLLSRPSELSGASEVPTGSELVWTMVYGISSTVGGAASAALNQSDFARYARKPRDQIASQLFAVPFTAIITSVIGLIVTSAAAGFYPDRPLLWLPYDLLEAVQDESGGSSGARAACFFAAVPWVIIQMSLNTASNAITAGIDLSGLLPTVFTIRRGAFLVACVGLAYNPWRLLNLPNTFILVLSSFSVFLAPITGVLIADYIVVRRRHLRLTHLFTPGNASIYWFTSGFNFRAFVAFAFGCGFLMPGFVMAVKPTFMVAIGWYRLYEMAWPLGFSIAFVTHVTLSKVVPVRDAYGEDDEDVFGTFSPIMRDEERKAAEEQRSNSDLSDGSAHASSSQKEAAPQEYMGPQT</sequence>
<comment type="caution">
    <text evidence="8">The sequence shown here is derived from an EMBL/GenBank/DDBJ whole genome shotgun (WGS) entry which is preliminary data.</text>
</comment>
<feature type="transmembrane region" description="Helical" evidence="7">
    <location>
        <begin position="199"/>
        <end position="218"/>
    </location>
</feature>
<dbReference type="Proteomes" id="UP000009131">
    <property type="component" value="Unassembled WGS sequence"/>
</dbReference>
<reference evidence="8 9" key="1">
    <citation type="journal article" date="2011" name="J. Gen. Appl. Microbiol.">
        <title>Draft genome sequencing of the enigmatic basidiomycete Mixia osmundae.</title>
        <authorList>
            <person name="Nishida H."/>
            <person name="Nagatsuka Y."/>
            <person name="Sugiyama J."/>
        </authorList>
    </citation>
    <scope>NUCLEOTIDE SEQUENCE [LARGE SCALE GENOMIC DNA]</scope>
    <source>
        <strain evidence="9">CBS 9802 / IAM 14324 / JCM 22182 / KY 12970</strain>
    </source>
</reference>
<proteinExistence type="inferred from homology"/>
<dbReference type="EMBL" id="BABT02000054">
    <property type="protein sequence ID" value="GAA95114.1"/>
    <property type="molecule type" value="Genomic_DNA"/>
</dbReference>
<feature type="transmembrane region" description="Helical" evidence="7">
    <location>
        <begin position="359"/>
        <end position="379"/>
    </location>
</feature>
<name>G7DX17_MIXOS</name>
<dbReference type="Pfam" id="PF02133">
    <property type="entry name" value="Transp_cyt_pur"/>
    <property type="match status" value="1"/>
</dbReference>
<dbReference type="InterPro" id="IPR001248">
    <property type="entry name" value="Pur-cyt_permease"/>
</dbReference>
<dbReference type="InParanoid" id="G7DX17"/>
<feature type="transmembrane region" description="Helical" evidence="7">
    <location>
        <begin position="432"/>
        <end position="455"/>
    </location>
</feature>
<gene>
    <name evidence="8" type="primary">Mo01769</name>
    <name evidence="8" type="ORF">E5Q_01769</name>
</gene>
<reference evidence="8 9" key="2">
    <citation type="journal article" date="2012" name="Open Biol.">
        <title>Characteristics of nucleosomes and linker DNA regions on the genome of the basidiomycete Mixia osmundae revealed by mono- and dinucleosome mapping.</title>
        <authorList>
            <person name="Nishida H."/>
            <person name="Kondo S."/>
            <person name="Matsumoto T."/>
            <person name="Suzuki Y."/>
            <person name="Yoshikawa H."/>
            <person name="Taylor T.D."/>
            <person name="Sugiyama J."/>
        </authorList>
    </citation>
    <scope>NUCLEOTIDE SEQUENCE [LARGE SCALE GENOMIC DNA]</scope>
    <source>
        <strain evidence="9">CBS 9802 / IAM 14324 / JCM 22182 / KY 12970</strain>
    </source>
</reference>
<dbReference type="PANTHER" id="PTHR30618">
    <property type="entry name" value="NCS1 FAMILY PURINE/PYRIMIDINE TRANSPORTER"/>
    <property type="match status" value="1"/>
</dbReference>
<evidence type="ECO:0000313" key="8">
    <source>
        <dbReference type="EMBL" id="GAA95114.1"/>
    </source>
</evidence>
<dbReference type="HOGENOM" id="CLU_021555_3_0_1"/>
<evidence type="ECO:0000256" key="6">
    <source>
        <dbReference type="SAM" id="MobiDB-lite"/>
    </source>
</evidence>
<feature type="transmembrane region" description="Helical" evidence="7">
    <location>
        <begin position="225"/>
        <end position="247"/>
    </location>
</feature>
<feature type="transmembrane region" description="Helical" evidence="7">
    <location>
        <begin position="274"/>
        <end position="294"/>
    </location>
</feature>
<keyword evidence="9" id="KW-1185">Reference proteome</keyword>
<comment type="similarity">
    <text evidence="2">Belongs to the purine-cytosine permease (2.A.39) family.</text>
</comment>
<dbReference type="GO" id="GO:0005886">
    <property type="term" value="C:plasma membrane"/>
    <property type="evidence" value="ECO:0007669"/>
    <property type="project" value="TreeGrafter"/>
</dbReference>
<dbReference type="OMA" id="YNRFVWG"/>
<feature type="transmembrane region" description="Helical" evidence="7">
    <location>
        <begin position="314"/>
        <end position="339"/>
    </location>
</feature>
<keyword evidence="4 7" id="KW-1133">Transmembrane helix</keyword>
<feature type="transmembrane region" description="Helical" evidence="7">
    <location>
        <begin position="399"/>
        <end position="420"/>
    </location>
</feature>
<organism evidence="8 9">
    <name type="scientific">Mixia osmundae (strain CBS 9802 / IAM 14324 / JCM 22182 / KY 12970)</name>
    <dbReference type="NCBI Taxonomy" id="764103"/>
    <lineage>
        <taxon>Eukaryota</taxon>
        <taxon>Fungi</taxon>
        <taxon>Dikarya</taxon>
        <taxon>Basidiomycota</taxon>
        <taxon>Pucciniomycotina</taxon>
        <taxon>Mixiomycetes</taxon>
        <taxon>Mixiales</taxon>
        <taxon>Mixiaceae</taxon>
        <taxon>Mixia</taxon>
    </lineage>
</organism>
<comment type="subcellular location">
    <subcellularLocation>
        <location evidence="1">Membrane</location>
        <topology evidence="1">Multi-pass membrane protein</topology>
    </subcellularLocation>
</comment>
<dbReference type="CDD" id="cd11482">
    <property type="entry name" value="SLC-NCS1sbd_NRT1-like"/>
    <property type="match status" value="1"/>
</dbReference>
<evidence type="ECO:0000313" key="9">
    <source>
        <dbReference type="Proteomes" id="UP000009131"/>
    </source>
</evidence>
<dbReference type="STRING" id="764103.G7DX17"/>
<evidence type="ECO:0000256" key="1">
    <source>
        <dbReference type="ARBA" id="ARBA00004141"/>
    </source>
</evidence>
<feature type="transmembrane region" description="Helical" evidence="7">
    <location>
        <begin position="105"/>
        <end position="125"/>
    </location>
</feature>
<evidence type="ECO:0000256" key="3">
    <source>
        <dbReference type="ARBA" id="ARBA00022692"/>
    </source>
</evidence>
<protein>
    <submittedName>
        <fullName evidence="8">Uncharacterized protein</fullName>
    </submittedName>
</protein>
<dbReference type="Gene3D" id="1.10.4160.10">
    <property type="entry name" value="Hydantoin permease"/>
    <property type="match status" value="1"/>
</dbReference>
<dbReference type="eggNOG" id="KOG2466">
    <property type="taxonomic scope" value="Eukaryota"/>
</dbReference>
<evidence type="ECO:0000256" key="4">
    <source>
        <dbReference type="ARBA" id="ARBA00022989"/>
    </source>
</evidence>
<evidence type="ECO:0000256" key="2">
    <source>
        <dbReference type="ARBA" id="ARBA00008974"/>
    </source>
</evidence>